<organism evidence="1 2">
    <name type="scientific">Saponaria officinalis</name>
    <name type="common">Common soapwort</name>
    <name type="synonym">Lychnis saponaria</name>
    <dbReference type="NCBI Taxonomy" id="3572"/>
    <lineage>
        <taxon>Eukaryota</taxon>
        <taxon>Viridiplantae</taxon>
        <taxon>Streptophyta</taxon>
        <taxon>Embryophyta</taxon>
        <taxon>Tracheophyta</taxon>
        <taxon>Spermatophyta</taxon>
        <taxon>Magnoliopsida</taxon>
        <taxon>eudicotyledons</taxon>
        <taxon>Gunneridae</taxon>
        <taxon>Pentapetalae</taxon>
        <taxon>Caryophyllales</taxon>
        <taxon>Caryophyllaceae</taxon>
        <taxon>Caryophylleae</taxon>
        <taxon>Saponaria</taxon>
    </lineage>
</organism>
<proteinExistence type="predicted"/>
<dbReference type="AlphaFoldDB" id="A0AAW1I6X4"/>
<keyword evidence="2" id="KW-1185">Reference proteome</keyword>
<comment type="caution">
    <text evidence="1">The sequence shown here is derived from an EMBL/GenBank/DDBJ whole genome shotgun (WGS) entry which is preliminary data.</text>
</comment>
<evidence type="ECO:0000313" key="1">
    <source>
        <dbReference type="EMBL" id="KAK9684327.1"/>
    </source>
</evidence>
<evidence type="ECO:0000313" key="2">
    <source>
        <dbReference type="Proteomes" id="UP001443914"/>
    </source>
</evidence>
<name>A0AAW1I6X4_SAPOF</name>
<reference evidence="1" key="1">
    <citation type="submission" date="2024-03" db="EMBL/GenBank/DDBJ databases">
        <title>WGS assembly of Saponaria officinalis var. Norfolk2.</title>
        <authorList>
            <person name="Jenkins J."/>
            <person name="Shu S."/>
            <person name="Grimwood J."/>
            <person name="Barry K."/>
            <person name="Goodstein D."/>
            <person name="Schmutz J."/>
            <person name="Leebens-Mack J."/>
            <person name="Osbourn A."/>
        </authorList>
    </citation>
    <scope>NUCLEOTIDE SEQUENCE [LARGE SCALE GENOMIC DNA]</scope>
    <source>
        <strain evidence="1">JIC</strain>
    </source>
</reference>
<dbReference type="Proteomes" id="UP001443914">
    <property type="component" value="Unassembled WGS sequence"/>
</dbReference>
<dbReference type="EMBL" id="JBDFQZ010000010">
    <property type="protein sequence ID" value="KAK9684327.1"/>
    <property type="molecule type" value="Genomic_DNA"/>
</dbReference>
<accession>A0AAW1I6X4</accession>
<protein>
    <submittedName>
        <fullName evidence="1">Uncharacterized protein</fullName>
    </submittedName>
</protein>
<gene>
    <name evidence="1" type="ORF">RND81_10G202700</name>
</gene>
<sequence length="120" mass="14211">MDYEYLESFKLEVNWKKNKNIRWIKLATFSLLSDSSVRFAPYCLSFFPMTRHVFAVAYAKELWRAYFKKPHVVEIDIIELLNEKKGRKGRNHAFNSQVCRKERNQAFNKSSVSLLVSCPL</sequence>